<evidence type="ECO:0000256" key="1">
    <source>
        <dbReference type="ARBA" id="ARBA00004418"/>
    </source>
</evidence>
<dbReference type="PIRSF" id="PIRSF019574">
    <property type="entry name" value="Periplasmic_polyamine_BP"/>
    <property type="match status" value="1"/>
</dbReference>
<evidence type="ECO:0000256" key="4">
    <source>
        <dbReference type="ARBA" id="ARBA00022764"/>
    </source>
</evidence>
<dbReference type="GO" id="GO:0019808">
    <property type="term" value="F:polyamine binding"/>
    <property type="evidence" value="ECO:0007669"/>
    <property type="project" value="InterPro"/>
</dbReference>
<dbReference type="SUPFAM" id="SSF53850">
    <property type="entry name" value="Periplasmic binding protein-like II"/>
    <property type="match status" value="1"/>
</dbReference>
<protein>
    <recommendedName>
        <fullName evidence="5">Putrescine-binding periplasmic protein</fullName>
    </recommendedName>
</protein>
<keyword evidence="2 5" id="KW-0813">Transport</keyword>
<dbReference type="GO" id="GO:0015846">
    <property type="term" value="P:polyamine transport"/>
    <property type="evidence" value="ECO:0007669"/>
    <property type="project" value="InterPro"/>
</dbReference>
<proteinExistence type="inferred from homology"/>
<comment type="caution">
    <text evidence="7">The sequence shown here is derived from an EMBL/GenBank/DDBJ whole genome shotgun (WGS) entry which is preliminary data.</text>
</comment>
<keyword evidence="3 6" id="KW-0732">Signal</keyword>
<name>A0A931HYY7_9HYPH</name>
<evidence type="ECO:0000256" key="6">
    <source>
        <dbReference type="SAM" id="SignalP"/>
    </source>
</evidence>
<dbReference type="Pfam" id="PF13416">
    <property type="entry name" value="SBP_bac_8"/>
    <property type="match status" value="1"/>
</dbReference>
<dbReference type="Gene3D" id="3.40.190.10">
    <property type="entry name" value="Periplasmic binding protein-like II"/>
    <property type="match status" value="2"/>
</dbReference>
<gene>
    <name evidence="7" type="ORF">I5731_00160</name>
</gene>
<evidence type="ECO:0000313" key="7">
    <source>
        <dbReference type="EMBL" id="MBH0236223.1"/>
    </source>
</evidence>
<evidence type="ECO:0000256" key="3">
    <source>
        <dbReference type="ARBA" id="ARBA00022729"/>
    </source>
</evidence>
<reference evidence="7" key="1">
    <citation type="submission" date="2020-12" db="EMBL/GenBank/DDBJ databases">
        <title>Methylobrevis albus sp. nov., isolated from fresh water lack sediment.</title>
        <authorList>
            <person name="Zou Q."/>
        </authorList>
    </citation>
    <scope>NUCLEOTIDE SEQUENCE</scope>
    <source>
        <strain evidence="7">L22</strain>
    </source>
</reference>
<evidence type="ECO:0000313" key="8">
    <source>
        <dbReference type="Proteomes" id="UP000631694"/>
    </source>
</evidence>
<keyword evidence="8" id="KW-1185">Reference proteome</keyword>
<dbReference type="PRINTS" id="PR00909">
    <property type="entry name" value="SPERMDNBNDNG"/>
</dbReference>
<evidence type="ECO:0000256" key="5">
    <source>
        <dbReference type="PIRNR" id="PIRNR019574"/>
    </source>
</evidence>
<sequence length="342" mass="37595">MKTAVRAFAFSLAACAAGAAQAEGELFIYNWSDYTAPELVEKFQKDTGIKVTVDSYDSNETLLAKLKSGSAGYDIIVVSSDFVEIFAKEGLIAEIDAPTLAGFPNLDKRWTGPVWDPDNAYTVPWNWGTTSYSVNTDKVKEGTDSLKLLFEPPAEIAGQVGMFGSPSEVIALAQRYLDMDPCQTDTENMKKVQDLLLAQAPAIKVYNSDGIIERQASGETLVHQQWNGAAMRSRELNPAIKYVYPKEGVVGWMDNVAVPASAKNMNNALEFISYIMQPENMALQSNFTKYANAVTGSEAFFEASMQGAPELITPEDVKVVFTPACSEEATQLMDRVWTRLKR</sequence>
<keyword evidence="4 5" id="KW-0574">Periplasm</keyword>
<dbReference type="EMBL" id="JADZLT010000016">
    <property type="protein sequence ID" value="MBH0236223.1"/>
    <property type="molecule type" value="Genomic_DNA"/>
</dbReference>
<organism evidence="7 8">
    <name type="scientific">Methylobrevis albus</name>
    <dbReference type="NCBI Taxonomy" id="2793297"/>
    <lineage>
        <taxon>Bacteria</taxon>
        <taxon>Pseudomonadati</taxon>
        <taxon>Pseudomonadota</taxon>
        <taxon>Alphaproteobacteria</taxon>
        <taxon>Hyphomicrobiales</taxon>
        <taxon>Pleomorphomonadaceae</taxon>
        <taxon>Methylobrevis</taxon>
    </lineage>
</organism>
<comment type="function">
    <text evidence="5">Required for the activity of the bacterial periplasmic transport system of putrescine.</text>
</comment>
<evidence type="ECO:0000256" key="2">
    <source>
        <dbReference type="ARBA" id="ARBA00022448"/>
    </source>
</evidence>
<dbReference type="InterPro" id="IPR006059">
    <property type="entry name" value="SBP"/>
</dbReference>
<dbReference type="InterPro" id="IPR001188">
    <property type="entry name" value="Sperm_putr-bd"/>
</dbReference>
<dbReference type="PANTHER" id="PTHR30222">
    <property type="entry name" value="SPERMIDINE/PUTRESCINE-BINDING PERIPLASMIC PROTEIN"/>
    <property type="match status" value="1"/>
</dbReference>
<dbReference type="AlphaFoldDB" id="A0A931HYY7"/>
<dbReference type="GO" id="GO:0042597">
    <property type="term" value="C:periplasmic space"/>
    <property type="evidence" value="ECO:0007669"/>
    <property type="project" value="UniProtKB-SubCell"/>
</dbReference>
<feature type="chain" id="PRO_5037381150" description="Putrescine-binding periplasmic protein" evidence="6">
    <location>
        <begin position="23"/>
        <end position="342"/>
    </location>
</feature>
<dbReference type="Proteomes" id="UP000631694">
    <property type="component" value="Unassembled WGS sequence"/>
</dbReference>
<feature type="signal peptide" evidence="6">
    <location>
        <begin position="1"/>
        <end position="22"/>
    </location>
</feature>
<dbReference type="PANTHER" id="PTHR30222:SF12">
    <property type="entry name" value="NORSPERMIDINE SENSOR"/>
    <property type="match status" value="1"/>
</dbReference>
<comment type="similarity">
    <text evidence="5">Belongs to the bacterial solute-binding protein PotD/PotF family.</text>
</comment>
<comment type="subcellular location">
    <subcellularLocation>
        <location evidence="1 5">Periplasm</location>
    </subcellularLocation>
</comment>
<accession>A0A931HYY7</accession>
<dbReference type="RefSeq" id="WP_197309330.1">
    <property type="nucleotide sequence ID" value="NZ_JADZLT010000016.1"/>
</dbReference>